<dbReference type="PANTHER" id="PTHR13271">
    <property type="entry name" value="UNCHARACTERIZED PUTATIVE METHYLTRANSFERASE"/>
    <property type="match status" value="1"/>
</dbReference>
<feature type="chain" id="PRO_5001729087" description="Rubisco LSMT substrate-binding domain-containing protein" evidence="1">
    <location>
        <begin position="29"/>
        <end position="551"/>
    </location>
</feature>
<feature type="signal peptide" evidence="1">
    <location>
        <begin position="1"/>
        <end position="28"/>
    </location>
</feature>
<organism evidence="2 3">
    <name type="scientific">Stylonychia lemnae</name>
    <name type="common">Ciliate</name>
    <dbReference type="NCBI Taxonomy" id="5949"/>
    <lineage>
        <taxon>Eukaryota</taxon>
        <taxon>Sar</taxon>
        <taxon>Alveolata</taxon>
        <taxon>Ciliophora</taxon>
        <taxon>Intramacronucleata</taxon>
        <taxon>Spirotrichea</taxon>
        <taxon>Stichotrichia</taxon>
        <taxon>Sporadotrichida</taxon>
        <taxon>Oxytrichidae</taxon>
        <taxon>Stylonychinae</taxon>
        <taxon>Stylonychia</taxon>
    </lineage>
</organism>
<reference evidence="2 3" key="1">
    <citation type="submission" date="2014-06" db="EMBL/GenBank/DDBJ databases">
        <authorList>
            <person name="Swart Estienne"/>
        </authorList>
    </citation>
    <scope>NUCLEOTIDE SEQUENCE [LARGE SCALE GENOMIC DNA]</scope>
    <source>
        <strain evidence="2 3">130c</strain>
    </source>
</reference>
<gene>
    <name evidence="2" type="primary">Contig4220.g4517</name>
    <name evidence="2" type="ORF">STYLEM_2543</name>
</gene>
<keyword evidence="1" id="KW-0732">Signal</keyword>
<dbReference type="AlphaFoldDB" id="A0A077ZWB4"/>
<dbReference type="EMBL" id="CCKQ01002470">
    <property type="protein sequence ID" value="CDW73560.1"/>
    <property type="molecule type" value="Genomic_DNA"/>
</dbReference>
<evidence type="ECO:0000256" key="1">
    <source>
        <dbReference type="SAM" id="SignalP"/>
    </source>
</evidence>
<dbReference type="Gene3D" id="3.90.1410.10">
    <property type="entry name" value="set domain protein methyltransferase, domain 1"/>
    <property type="match status" value="1"/>
</dbReference>
<dbReference type="InterPro" id="IPR050600">
    <property type="entry name" value="SETD3_SETD6_MTase"/>
</dbReference>
<dbReference type="SUPFAM" id="SSF82199">
    <property type="entry name" value="SET domain"/>
    <property type="match status" value="1"/>
</dbReference>
<dbReference type="InParanoid" id="A0A077ZWB4"/>
<evidence type="ECO:0000313" key="3">
    <source>
        <dbReference type="Proteomes" id="UP000039865"/>
    </source>
</evidence>
<dbReference type="InterPro" id="IPR046341">
    <property type="entry name" value="SET_dom_sf"/>
</dbReference>
<evidence type="ECO:0000313" key="2">
    <source>
        <dbReference type="EMBL" id="CDW73560.1"/>
    </source>
</evidence>
<sequence length="551" mass="64927">MDQFIRVKKALYLCILVSFILLLQPIVSQTHSEKVQRYLDFYKTQFNKFSDALEPQYDINNGFYIAAKRDFKANETVLNIPLKFIVSNFDNFKFKKEMMDLCLFNQEIKKQSRETLHLYLLVLRFMVEFKSNYDQPFGIDTFEDVEFMQTWLNYMKDHINYEDVQLWSQELRFFHNNISTSQPQKEANRKSVYEEFMRLLSKHKDQEFKKVMESALLDIREFYKWVSAVTQSHQKQQRKTWLTMNGISSSDKYEGIDLNNKLGPESIYIVPMIDMFSFYIPQTPKDEVKSLLNPQPGLQLDMSVNKGFKKGQSVNITNKASLDSYNLLYNYGIVIDNNPYANIMLVHTNHYSKFDVFYGKICEALQCVSETEEKLTESKQLNNSQKEFLTYKLSKGPISKNLMNMLRVHDLNLRKVMNTKEEPFFEANKINLQLNVDGIFQFNNEIYAINEYITAVNSIQYEGYSVTDMNEMILEITSTPEFSPENRDLLNKIKALQEAIQSKQVAQEHELQALDRGIDLINRDLLNDLLPQNIQFDDFSKLQEQIQFLLQ</sequence>
<dbReference type="Proteomes" id="UP000039865">
    <property type="component" value="Unassembled WGS sequence"/>
</dbReference>
<dbReference type="GO" id="GO:0016279">
    <property type="term" value="F:protein-lysine N-methyltransferase activity"/>
    <property type="evidence" value="ECO:0007669"/>
    <property type="project" value="TreeGrafter"/>
</dbReference>
<proteinExistence type="predicted"/>
<keyword evidence="3" id="KW-1185">Reference proteome</keyword>
<evidence type="ECO:0008006" key="4">
    <source>
        <dbReference type="Google" id="ProtNLM"/>
    </source>
</evidence>
<name>A0A077ZWB4_STYLE</name>
<dbReference type="OrthoDB" id="327321at2759"/>
<protein>
    <recommendedName>
        <fullName evidence="4">Rubisco LSMT substrate-binding domain-containing protein</fullName>
    </recommendedName>
</protein>
<accession>A0A077ZWB4</accession>